<accession>A0ABY5VTX6</accession>
<proteinExistence type="predicted"/>
<reference evidence="1" key="2">
    <citation type="submission" date="2022-09" db="EMBL/GenBank/DDBJ databases">
        <title>Biosynthetic gene clusters of Dactylosporangioum fulvum.</title>
        <authorList>
            <person name="Caradec T."/>
        </authorList>
    </citation>
    <scope>NUCLEOTIDE SEQUENCE</scope>
    <source>
        <strain evidence="1">NRRL B-16292</strain>
    </source>
</reference>
<dbReference type="Proteomes" id="UP001059617">
    <property type="component" value="Chromosome"/>
</dbReference>
<dbReference type="RefSeq" id="WP_259856851.1">
    <property type="nucleotide sequence ID" value="NZ_BAAAST010000191.1"/>
</dbReference>
<reference evidence="1" key="1">
    <citation type="submission" date="2021-04" db="EMBL/GenBank/DDBJ databases">
        <authorList>
            <person name="Hartkoorn R.C."/>
            <person name="Beaudoing E."/>
            <person name="Hot D."/>
        </authorList>
    </citation>
    <scope>NUCLEOTIDE SEQUENCE</scope>
    <source>
        <strain evidence="1">NRRL B-16292</strain>
    </source>
</reference>
<organism evidence="1 2">
    <name type="scientific">Dactylosporangium fulvum</name>
    <dbReference type="NCBI Taxonomy" id="53359"/>
    <lineage>
        <taxon>Bacteria</taxon>
        <taxon>Bacillati</taxon>
        <taxon>Actinomycetota</taxon>
        <taxon>Actinomycetes</taxon>
        <taxon>Micromonosporales</taxon>
        <taxon>Micromonosporaceae</taxon>
        <taxon>Dactylosporangium</taxon>
    </lineage>
</organism>
<dbReference type="EMBL" id="CP073720">
    <property type="protein sequence ID" value="UWP79241.1"/>
    <property type="molecule type" value="Genomic_DNA"/>
</dbReference>
<keyword evidence="2" id="KW-1185">Reference proteome</keyword>
<evidence type="ECO:0000313" key="2">
    <source>
        <dbReference type="Proteomes" id="UP001059617"/>
    </source>
</evidence>
<evidence type="ECO:0000313" key="1">
    <source>
        <dbReference type="EMBL" id="UWP79241.1"/>
    </source>
</evidence>
<name>A0ABY5VTX6_9ACTN</name>
<sequence length="112" mass="11278">MRQQARGALSRYDQAVRNAGGQQRFVPVGDLTGQIGDWEPANGGNKMSLLSGAVVDTTALPVAPQPSGTVLWESGATLTVPLIPAGDALRQLAAAGAGDCPGACPSRSPAPA</sequence>
<protein>
    <submittedName>
        <fullName evidence="1">Uncharacterized protein</fullName>
    </submittedName>
</protein>
<gene>
    <name evidence="1" type="ORF">Dfulv_29210</name>
</gene>